<sequence length="123" mass="14668">MELTGKCEEEFEKWLKDSELNIDVVPYVSGVYWKVVDLLKRMPNEMQWGVYQKYFDSVGLILDMQPVLDYNDICYTKLNHFLVKVFELNETEQTEIIIKKTRIESQKISIDKANELRNKQLNK</sequence>
<dbReference type="KEGG" id="vg:16881400"/>
<protein>
    <submittedName>
        <fullName evidence="1">Uncharacterized protein</fullName>
    </submittedName>
</protein>
<dbReference type="GeneID" id="16881400"/>
<dbReference type="EMBL" id="KC821633">
    <property type="protein sequence ID" value="AGO49675.1"/>
    <property type="molecule type" value="Genomic_DNA"/>
</dbReference>
<name>S0A4G6_9CAUD</name>
<reference evidence="2" key="2">
    <citation type="submission" date="2013-03" db="EMBL/GenBank/DDBJ databases">
        <title>The Cellulophaga phages: a novel, diverse, and globally ubiquitous model system.</title>
        <authorList>
            <person name="Holmfeldt K."/>
            <person name="Solonenko N."/>
            <person name="Shah M."/>
            <person name="Corrier K."/>
            <person name="Riemann L."/>
            <person name="VerBerkmoes N.C."/>
            <person name="Sullivan M.B."/>
        </authorList>
    </citation>
    <scope>NUCLEOTIDE SEQUENCE [LARGE SCALE GENOMIC DNA]</scope>
</reference>
<gene>
    <name evidence="1" type="ORF">Phi13:2_gp065</name>
</gene>
<dbReference type="Proteomes" id="UP000014736">
    <property type="component" value="Segment"/>
</dbReference>
<organism evidence="1 2">
    <name type="scientific">Cellulophaga phage phi13:2</name>
    <dbReference type="NCBI Taxonomy" id="1328030"/>
    <lineage>
        <taxon>Viruses</taxon>
        <taxon>Duplodnaviria</taxon>
        <taxon>Heunggongvirae</taxon>
        <taxon>Uroviricota</taxon>
        <taxon>Caudoviricetes</taxon>
        <taxon>Pachyviridae</taxon>
        <taxon>Baltivirus</taxon>
        <taxon>Baltivirus phi13duo</taxon>
    </lineage>
</organism>
<reference evidence="1 2" key="1">
    <citation type="journal article" date="2013" name="Proc. Natl. Acad. Sci. U.S.A.">
        <title>Twelve previously unknown phage genera are ubiquitous in global oceans.</title>
        <authorList>
            <person name="Holmfeldt K."/>
            <person name="Solonenko N."/>
            <person name="Shah M."/>
            <person name="Corrier K."/>
            <person name="Riemann L."/>
            <person name="Verberkmoes N.C."/>
            <person name="Sullivan M.B."/>
        </authorList>
    </citation>
    <scope>NUCLEOTIDE SEQUENCE [LARGE SCALE GENOMIC DNA]</scope>
    <source>
        <strain evidence="1">Phi13:2</strain>
    </source>
</reference>
<dbReference type="RefSeq" id="YP_008242090.1">
    <property type="nucleotide sequence ID" value="NC_021803.1"/>
</dbReference>
<dbReference type="OrthoDB" id="40697at10239"/>
<accession>S0A4G6</accession>
<keyword evidence="2" id="KW-1185">Reference proteome</keyword>
<proteinExistence type="predicted"/>
<evidence type="ECO:0000313" key="1">
    <source>
        <dbReference type="EMBL" id="AGO49675.1"/>
    </source>
</evidence>
<evidence type="ECO:0000313" key="2">
    <source>
        <dbReference type="Proteomes" id="UP000014736"/>
    </source>
</evidence>